<evidence type="ECO:0000313" key="3">
    <source>
        <dbReference type="Proteomes" id="UP000254496"/>
    </source>
</evidence>
<name>A0AB38H742_9PAST</name>
<dbReference type="Proteomes" id="UP000254496">
    <property type="component" value="Unassembled WGS sequence"/>
</dbReference>
<dbReference type="AlphaFoldDB" id="A0AB38H742"/>
<comment type="caution">
    <text evidence="2">The sequence shown here is derived from an EMBL/GenBank/DDBJ whole genome shotgun (WGS) entry which is preliminary data.</text>
</comment>
<feature type="transmembrane region" description="Helical" evidence="1">
    <location>
        <begin position="130"/>
        <end position="148"/>
    </location>
</feature>
<feature type="transmembrane region" description="Helical" evidence="1">
    <location>
        <begin position="61"/>
        <end position="85"/>
    </location>
</feature>
<proteinExistence type="predicted"/>
<evidence type="ECO:0000256" key="1">
    <source>
        <dbReference type="SAM" id="Phobius"/>
    </source>
</evidence>
<dbReference type="Pfam" id="PF05656">
    <property type="entry name" value="DUF805"/>
    <property type="match status" value="1"/>
</dbReference>
<feature type="transmembrane region" description="Helical" evidence="1">
    <location>
        <begin position="21"/>
        <end position="41"/>
    </location>
</feature>
<dbReference type="RefSeq" id="WP_115072608.1">
    <property type="nucleotide sequence ID" value="NZ_UGHE01000002.1"/>
</dbReference>
<sequence length="169" mass="19764">MNTLKTIWNFFFGFKGRINQYYYLILILFTIPLPYIIHVLSITWDYVFYNTWTVSISPSDWLLNIVITTIMLFMFLIAPIFWILFKYSLLVRRSHDFNGEAKSTPHIMLIAFTDILTILPLFIAKLPFNLHISAWLISSVLAISLAFIKGDEGDNNFGSPQLPFWKSQK</sequence>
<dbReference type="GO" id="GO:0016020">
    <property type="term" value="C:membrane"/>
    <property type="evidence" value="ECO:0007669"/>
    <property type="project" value="InterPro"/>
</dbReference>
<accession>A0AB38H742</accession>
<keyword evidence="1" id="KW-0812">Transmembrane</keyword>
<organism evidence="2 3">
    <name type="scientific">Canicola haemoglobinophilus</name>
    <dbReference type="NCBI Taxonomy" id="733"/>
    <lineage>
        <taxon>Bacteria</taxon>
        <taxon>Pseudomonadati</taxon>
        <taxon>Pseudomonadota</taxon>
        <taxon>Gammaproteobacteria</taxon>
        <taxon>Pasteurellales</taxon>
        <taxon>Pasteurellaceae</taxon>
        <taxon>Canicola</taxon>
    </lineage>
</organism>
<reference evidence="2 3" key="1">
    <citation type="submission" date="2018-06" db="EMBL/GenBank/DDBJ databases">
        <authorList>
            <consortium name="Pathogen Informatics"/>
            <person name="Doyle S."/>
        </authorList>
    </citation>
    <scope>NUCLEOTIDE SEQUENCE [LARGE SCALE GENOMIC DNA]</scope>
    <source>
        <strain evidence="2 3">NCTC8540</strain>
    </source>
</reference>
<keyword evidence="1" id="KW-1133">Transmembrane helix</keyword>
<keyword evidence="1" id="KW-0472">Membrane</keyword>
<dbReference type="InterPro" id="IPR008523">
    <property type="entry name" value="DUF805"/>
</dbReference>
<feature type="transmembrane region" description="Helical" evidence="1">
    <location>
        <begin position="106"/>
        <end position="124"/>
    </location>
</feature>
<gene>
    <name evidence="2" type="ORF">NCTC8540_00406</name>
</gene>
<evidence type="ECO:0000313" key="2">
    <source>
        <dbReference type="EMBL" id="STO67930.1"/>
    </source>
</evidence>
<protein>
    <submittedName>
        <fullName evidence="2">Predicted membrane protein</fullName>
    </submittedName>
</protein>
<dbReference type="EMBL" id="UGHJ01000001">
    <property type="protein sequence ID" value="STO67930.1"/>
    <property type="molecule type" value="Genomic_DNA"/>
</dbReference>